<accession>A0ABR2TN82</accession>
<proteinExistence type="predicted"/>
<name>A0ABR2TN82_9ROSI</name>
<comment type="caution">
    <text evidence="1">The sequence shown here is derived from an EMBL/GenBank/DDBJ whole genome shotgun (WGS) entry which is preliminary data.</text>
</comment>
<dbReference type="Proteomes" id="UP001396334">
    <property type="component" value="Unassembled WGS sequence"/>
</dbReference>
<evidence type="ECO:0000313" key="1">
    <source>
        <dbReference type="EMBL" id="KAK9038739.1"/>
    </source>
</evidence>
<organism evidence="1 2">
    <name type="scientific">Hibiscus sabdariffa</name>
    <name type="common">roselle</name>
    <dbReference type="NCBI Taxonomy" id="183260"/>
    <lineage>
        <taxon>Eukaryota</taxon>
        <taxon>Viridiplantae</taxon>
        <taxon>Streptophyta</taxon>
        <taxon>Embryophyta</taxon>
        <taxon>Tracheophyta</taxon>
        <taxon>Spermatophyta</taxon>
        <taxon>Magnoliopsida</taxon>
        <taxon>eudicotyledons</taxon>
        <taxon>Gunneridae</taxon>
        <taxon>Pentapetalae</taxon>
        <taxon>rosids</taxon>
        <taxon>malvids</taxon>
        <taxon>Malvales</taxon>
        <taxon>Malvaceae</taxon>
        <taxon>Malvoideae</taxon>
        <taxon>Hibiscus</taxon>
    </lineage>
</organism>
<protein>
    <submittedName>
        <fullName evidence="1">Uncharacterized protein</fullName>
    </submittedName>
</protein>
<evidence type="ECO:0000313" key="2">
    <source>
        <dbReference type="Proteomes" id="UP001396334"/>
    </source>
</evidence>
<dbReference type="EMBL" id="JBBPBN010000005">
    <property type="protein sequence ID" value="KAK9038739.1"/>
    <property type="molecule type" value="Genomic_DNA"/>
</dbReference>
<sequence>MQNEYKFIFNTLPFAGKSDVNIDNRLPRKLEWSGFVLNSRSLWKDRVDKVEWIKDIDMLDGDVERVHWVGLQTLQWWSCLEVVVVNWDKIGKNGTELSFAEAAVATKDKLQVVLKVST</sequence>
<reference evidence="1 2" key="1">
    <citation type="journal article" date="2024" name="G3 (Bethesda)">
        <title>Genome assembly of Hibiscus sabdariffa L. provides insights into metabolisms of medicinal natural products.</title>
        <authorList>
            <person name="Kim T."/>
        </authorList>
    </citation>
    <scope>NUCLEOTIDE SEQUENCE [LARGE SCALE GENOMIC DNA]</scope>
    <source>
        <strain evidence="1">TK-2024</strain>
        <tissue evidence="1">Old leaves</tissue>
    </source>
</reference>
<gene>
    <name evidence="1" type="ORF">V6N11_023595</name>
</gene>
<keyword evidence="2" id="KW-1185">Reference proteome</keyword>